<proteinExistence type="predicted"/>
<name>A0A8H6I5C4_9AGAR</name>
<gene>
    <name evidence="2" type="ORF">DFP72DRAFT_163851</name>
</gene>
<protein>
    <submittedName>
        <fullName evidence="2">Uncharacterized protein</fullName>
    </submittedName>
</protein>
<keyword evidence="3" id="KW-1185">Reference proteome</keyword>
<evidence type="ECO:0000313" key="2">
    <source>
        <dbReference type="EMBL" id="KAF6758904.1"/>
    </source>
</evidence>
<accession>A0A8H6I5C4</accession>
<feature type="compositionally biased region" description="Basic and acidic residues" evidence="1">
    <location>
        <begin position="148"/>
        <end position="157"/>
    </location>
</feature>
<dbReference type="EMBL" id="JACGCI010000017">
    <property type="protein sequence ID" value="KAF6758904.1"/>
    <property type="molecule type" value="Genomic_DNA"/>
</dbReference>
<dbReference type="Proteomes" id="UP000521943">
    <property type="component" value="Unassembled WGS sequence"/>
</dbReference>
<evidence type="ECO:0000313" key="3">
    <source>
        <dbReference type="Proteomes" id="UP000521943"/>
    </source>
</evidence>
<organism evidence="2 3">
    <name type="scientific">Ephemerocybe angulata</name>
    <dbReference type="NCBI Taxonomy" id="980116"/>
    <lineage>
        <taxon>Eukaryota</taxon>
        <taxon>Fungi</taxon>
        <taxon>Dikarya</taxon>
        <taxon>Basidiomycota</taxon>
        <taxon>Agaricomycotina</taxon>
        <taxon>Agaricomycetes</taxon>
        <taxon>Agaricomycetidae</taxon>
        <taxon>Agaricales</taxon>
        <taxon>Agaricineae</taxon>
        <taxon>Psathyrellaceae</taxon>
        <taxon>Ephemerocybe</taxon>
    </lineage>
</organism>
<dbReference type="AlphaFoldDB" id="A0A8H6I5C4"/>
<evidence type="ECO:0000256" key="1">
    <source>
        <dbReference type="SAM" id="MobiDB-lite"/>
    </source>
</evidence>
<sequence>MGGLGLTCSERWDVDRLAQARCCLSMFATDPPNVLQRRRRSPRHVPRQNDPRLTVFFPRDADARPSRAILSLYTTPLHGPVKSQEDERACNHRGQPMHPGTHSRPGPRLATSISRMNELYGIRTASTHHDPKTRVHGNRRFPLGNDSAGHDSLRDEMGSGEAEPGCGPNERGCSKKAEYGARTTSAQSQLADAWKELRGVYLRVWP</sequence>
<feature type="region of interest" description="Disordered" evidence="1">
    <location>
        <begin position="88"/>
        <end position="109"/>
    </location>
</feature>
<feature type="region of interest" description="Disordered" evidence="1">
    <location>
        <begin position="123"/>
        <end position="172"/>
    </location>
</feature>
<comment type="caution">
    <text evidence="2">The sequence shown here is derived from an EMBL/GenBank/DDBJ whole genome shotgun (WGS) entry which is preliminary data.</text>
</comment>
<reference evidence="2 3" key="1">
    <citation type="submission" date="2020-07" db="EMBL/GenBank/DDBJ databases">
        <title>Comparative genomics of pyrophilous fungi reveals a link between fire events and developmental genes.</title>
        <authorList>
            <consortium name="DOE Joint Genome Institute"/>
            <person name="Steindorff A.S."/>
            <person name="Carver A."/>
            <person name="Calhoun S."/>
            <person name="Stillman K."/>
            <person name="Liu H."/>
            <person name="Lipzen A."/>
            <person name="Pangilinan J."/>
            <person name="Labutti K."/>
            <person name="Bruns T.D."/>
            <person name="Grigoriev I.V."/>
        </authorList>
    </citation>
    <scope>NUCLEOTIDE SEQUENCE [LARGE SCALE GENOMIC DNA]</scope>
    <source>
        <strain evidence="2 3">CBS 144469</strain>
    </source>
</reference>
<dbReference type="OrthoDB" id="10642703at2759"/>